<accession>A0A2U1STI5</accession>
<comment type="caution">
    <text evidence="1">The sequence shown here is derived from an EMBL/GenBank/DDBJ whole genome shotgun (WGS) entry which is preliminary data.</text>
</comment>
<evidence type="ECO:0008006" key="3">
    <source>
        <dbReference type="Google" id="ProtNLM"/>
    </source>
</evidence>
<gene>
    <name evidence="1" type="ORF">C5689_05645</name>
</gene>
<reference evidence="1 2" key="1">
    <citation type="journal article" date="2018" name="Appl. Microbiol. Biotechnol.">
        <title>Co-cultivation of the strictly anaerobic methanogen Methanosarcina barkeri with aerobic methanotrophs in an oxygen-limited membrane bioreactor.</title>
        <authorList>
            <person name="In 't Zandt M.H."/>
            <person name="van den Bosch T.J.M."/>
            <person name="Rijkers R."/>
            <person name="van Kessel M.A.H.J."/>
            <person name="Jetten M.S.M."/>
            <person name="Welte C.U."/>
        </authorList>
    </citation>
    <scope>NUCLEOTIDE SEQUENCE [LARGE SCALE GENOMIC DNA]</scope>
    <source>
        <strain evidence="1 2">DSM 17706</strain>
    </source>
</reference>
<protein>
    <recommendedName>
        <fullName evidence="3">DUF2793 domain-containing protein</fullName>
    </recommendedName>
</protein>
<dbReference type="EMBL" id="PUIV01000005">
    <property type="protein sequence ID" value="PWB94927.1"/>
    <property type="molecule type" value="Genomic_DNA"/>
</dbReference>
<name>A0A2U1STI5_METSR</name>
<evidence type="ECO:0000313" key="2">
    <source>
        <dbReference type="Proteomes" id="UP000245137"/>
    </source>
</evidence>
<dbReference type="AlphaFoldDB" id="A0A2U1STI5"/>
<organism evidence="1 2">
    <name type="scientific">Methylosinus sporium</name>
    <dbReference type="NCBI Taxonomy" id="428"/>
    <lineage>
        <taxon>Bacteria</taxon>
        <taxon>Pseudomonadati</taxon>
        <taxon>Pseudomonadota</taxon>
        <taxon>Alphaproteobacteria</taxon>
        <taxon>Hyphomicrobiales</taxon>
        <taxon>Methylocystaceae</taxon>
        <taxon>Methylosinus</taxon>
    </lineage>
</organism>
<dbReference type="OrthoDB" id="7215872at2"/>
<sequence>MAWRLNPFSGKIDFAAEDRIVVAANNPQKLMDIGLDNVEAGAPPYRLHYYAAQVDDGPGSVDPRTYWIHDLIWGWNTNPGGARILSGEPAWYLHLESKFRLGPGQNPFQSEFHLAMTTLGDQVLRPITVGCAHDGSYIAHGFLTDRMRWSRHDDSMIMLLDAGPGGKANWHWTDVFVTVGYNDAPFMYQIKNGGGVRALPYYDGDNVYQIEGPIKISALSSPATGAVLYSFVAQEPMTAAWLLNGYPVTGKVWGLKHQFNSTLEACELLEQQNASATAHAVKQLQTAGAGSGDPFTRYTVAGIVDWSTGIDNSDGDKFKISRSSTLGSADVVQSDGTTFDFLAPPKLPSFAVAALPSAATIGAGACAFATDLDGAAFAYGAAAVGGGSRGGKVFSDGSIWREG</sequence>
<proteinExistence type="predicted"/>
<keyword evidence="2" id="KW-1185">Reference proteome</keyword>
<dbReference type="RefSeq" id="WP_108916296.1">
    <property type="nucleotide sequence ID" value="NZ_BGJY01000005.1"/>
</dbReference>
<evidence type="ECO:0000313" key="1">
    <source>
        <dbReference type="EMBL" id="PWB94927.1"/>
    </source>
</evidence>
<dbReference type="Proteomes" id="UP000245137">
    <property type="component" value="Unassembled WGS sequence"/>
</dbReference>